<evidence type="ECO:0000256" key="3">
    <source>
        <dbReference type="ARBA" id="ARBA00006083"/>
    </source>
</evidence>
<keyword evidence="9" id="KW-0378">Hydrolase</keyword>
<dbReference type="InterPro" id="IPR006331">
    <property type="entry name" value="ADGF"/>
</dbReference>
<evidence type="ECO:0000256" key="10">
    <source>
        <dbReference type="ARBA" id="ARBA00047764"/>
    </source>
</evidence>
<feature type="signal peptide" evidence="11">
    <location>
        <begin position="1"/>
        <end position="20"/>
    </location>
</feature>
<dbReference type="Pfam" id="PF08451">
    <property type="entry name" value="A_deaminase_N"/>
    <property type="match status" value="1"/>
</dbReference>
<keyword evidence="7" id="KW-0479">Metal-binding</keyword>
<dbReference type="GeneID" id="6499670"/>
<name>B3LWV5_DROAN</name>
<protein>
    <recommendedName>
        <fullName evidence="5">Adenosine deaminase</fullName>
        <ecNumber evidence="4">3.5.4.4</ecNumber>
    </recommendedName>
</protein>
<dbReference type="GO" id="GO:0005615">
    <property type="term" value="C:extracellular space"/>
    <property type="evidence" value="ECO:0007669"/>
    <property type="project" value="InterPro"/>
</dbReference>
<dbReference type="PANTHER" id="PTHR11409">
    <property type="entry name" value="ADENOSINE DEAMINASE"/>
    <property type="match status" value="1"/>
</dbReference>
<feature type="domain" description="Adenosine deaminase" evidence="12">
    <location>
        <begin position="191"/>
        <end position="485"/>
    </location>
</feature>
<feature type="chain" id="PRO_5002791463" description="Adenosine deaminase" evidence="11">
    <location>
        <begin position="21"/>
        <end position="507"/>
    </location>
</feature>
<evidence type="ECO:0000256" key="4">
    <source>
        <dbReference type="ARBA" id="ARBA00012784"/>
    </source>
</evidence>
<sequence>MIRPFLFLILVLISFLLIQARTSINYDEARRALLTAEENLLTGGHTYLSEKEIKANEIFMQYKIKELDRGFENEEENAAALHFFKAKPLIDKSKVFQFLHRMPKGAVLHLHNSASVSSEWVVKNISYYPGLLRCTTTKGKTVLTFRRTPIGHHCQTEYVLVSDERGNASDPQVYDQEFEHIINMYTPHPELEYSTTKQSWTRFQDMFDSFNDALAYLPVFQIYTWRALEELYNDNIMYAELRSTLRPLYGENGTDFPIDRTIQVFHDLNEKFIQQHPDFLGIKIIFSAYRGFEVDRIKNILQDFKRIHKAMPNFVVGFDLLGQEDKGKPLYDFWRILKDFPPTARFFFHGGETNWFGASTDLNLLDALLLNTTRIGHGYALAKHPIIMSAIKNRKIAVEVSPISNQVLNLVWDLRNHPGALFLAQDVPMVICSDDPGFWNAKGLSYDLYYAIMSLAPKNAGLRLLKTLVGNSIRYSAMTKEEKSRSYQILEKHWSIFIDKVLEEVDN</sequence>
<dbReference type="SUPFAM" id="SSF51556">
    <property type="entry name" value="Metallo-dependent hydrolases"/>
    <property type="match status" value="1"/>
</dbReference>
<dbReference type="PANTHER" id="PTHR11409:SF39">
    <property type="entry name" value="ADENOSINE DEAMINASE 2"/>
    <property type="match status" value="1"/>
</dbReference>
<evidence type="ECO:0000256" key="9">
    <source>
        <dbReference type="ARBA" id="ARBA00022801"/>
    </source>
</evidence>
<gene>
    <name evidence="14" type="primary">Dana\GF16877</name>
    <name evidence="14" type="synonym">dana_GLEANR_18143</name>
    <name evidence="14" type="ORF">GF16877</name>
</gene>
<evidence type="ECO:0000256" key="6">
    <source>
        <dbReference type="ARBA" id="ARBA00022525"/>
    </source>
</evidence>
<dbReference type="OMA" id="FEHIINM"/>
<feature type="domain" description="Adenosine/AMP deaminase N-terminal" evidence="13">
    <location>
        <begin position="7"/>
        <end position="99"/>
    </location>
</feature>
<dbReference type="GO" id="GO:0004000">
    <property type="term" value="F:adenosine deaminase activity"/>
    <property type="evidence" value="ECO:0007669"/>
    <property type="project" value="InterPro"/>
</dbReference>
<dbReference type="CDD" id="cd01321">
    <property type="entry name" value="ADGF"/>
    <property type="match status" value="1"/>
</dbReference>
<comment type="subcellular location">
    <subcellularLocation>
        <location evidence="2">Secreted</location>
    </subcellularLocation>
</comment>
<dbReference type="GO" id="GO:0046872">
    <property type="term" value="F:metal ion binding"/>
    <property type="evidence" value="ECO:0007669"/>
    <property type="project" value="UniProtKB-KW"/>
</dbReference>
<evidence type="ECO:0000259" key="13">
    <source>
        <dbReference type="Pfam" id="PF08451"/>
    </source>
</evidence>
<dbReference type="FunFam" id="3.20.20.140:FF:000017">
    <property type="entry name" value="Adenosine deaminase 2"/>
    <property type="match status" value="1"/>
</dbReference>
<dbReference type="STRING" id="7217.B3LWV5"/>
<evidence type="ECO:0000256" key="11">
    <source>
        <dbReference type="SAM" id="SignalP"/>
    </source>
</evidence>
<evidence type="ECO:0000256" key="5">
    <source>
        <dbReference type="ARBA" id="ARBA00018099"/>
    </source>
</evidence>
<dbReference type="EMBL" id="CH902617">
    <property type="protein sequence ID" value="EDV42743.1"/>
    <property type="molecule type" value="Genomic_DNA"/>
</dbReference>
<evidence type="ECO:0000256" key="8">
    <source>
        <dbReference type="ARBA" id="ARBA00022729"/>
    </source>
</evidence>
<comment type="cofactor">
    <cofactor evidence="1">
        <name>Zn(2+)</name>
        <dbReference type="ChEBI" id="CHEBI:29105"/>
    </cofactor>
</comment>
<dbReference type="Proteomes" id="UP000007801">
    <property type="component" value="Unassembled WGS sequence"/>
</dbReference>
<dbReference type="eggNOG" id="KOG1097">
    <property type="taxonomic scope" value="Eukaryota"/>
</dbReference>
<dbReference type="AlphaFoldDB" id="B3LWV5"/>
<comment type="similarity">
    <text evidence="3">Belongs to the metallo-dependent hydrolases superfamily. Adenosine and AMP deaminases family. ADGF subfamily.</text>
</comment>
<dbReference type="OrthoDB" id="7202371at2759"/>
<keyword evidence="8 11" id="KW-0732">Signal</keyword>
<accession>B3LWV5</accession>
<evidence type="ECO:0000313" key="15">
    <source>
        <dbReference type="Proteomes" id="UP000007801"/>
    </source>
</evidence>
<dbReference type="InterPro" id="IPR006330">
    <property type="entry name" value="Ado/ade_deaminase"/>
</dbReference>
<evidence type="ECO:0000313" key="14">
    <source>
        <dbReference type="EMBL" id="EDV42743.1"/>
    </source>
</evidence>
<dbReference type="PhylomeDB" id="B3LWV5"/>
<organism evidence="14 15">
    <name type="scientific">Drosophila ananassae</name>
    <name type="common">Fruit fly</name>
    <dbReference type="NCBI Taxonomy" id="7217"/>
    <lineage>
        <taxon>Eukaryota</taxon>
        <taxon>Metazoa</taxon>
        <taxon>Ecdysozoa</taxon>
        <taxon>Arthropoda</taxon>
        <taxon>Hexapoda</taxon>
        <taxon>Insecta</taxon>
        <taxon>Pterygota</taxon>
        <taxon>Neoptera</taxon>
        <taxon>Endopterygota</taxon>
        <taxon>Diptera</taxon>
        <taxon>Brachycera</taxon>
        <taxon>Muscomorpha</taxon>
        <taxon>Ephydroidea</taxon>
        <taxon>Drosophilidae</taxon>
        <taxon>Drosophila</taxon>
        <taxon>Sophophora</taxon>
    </lineage>
</organism>
<dbReference type="InParanoid" id="B3LWV5"/>
<dbReference type="HOGENOM" id="CLU_022829_3_0_1"/>
<dbReference type="Gene3D" id="3.20.20.140">
    <property type="entry name" value="Metal-dependent hydrolases"/>
    <property type="match status" value="1"/>
</dbReference>
<keyword evidence="15" id="KW-1185">Reference proteome</keyword>
<dbReference type="GO" id="GO:0006154">
    <property type="term" value="P:adenosine catabolic process"/>
    <property type="evidence" value="ECO:0007669"/>
    <property type="project" value="InterPro"/>
</dbReference>
<proteinExistence type="inferred from homology"/>
<evidence type="ECO:0000256" key="1">
    <source>
        <dbReference type="ARBA" id="ARBA00001947"/>
    </source>
</evidence>
<keyword evidence="6" id="KW-0964">Secreted</keyword>
<comment type="catalytic activity">
    <reaction evidence="10">
        <text>adenosine + H2O + H(+) = inosine + NH4(+)</text>
        <dbReference type="Rhea" id="RHEA:24408"/>
        <dbReference type="ChEBI" id="CHEBI:15377"/>
        <dbReference type="ChEBI" id="CHEBI:15378"/>
        <dbReference type="ChEBI" id="CHEBI:16335"/>
        <dbReference type="ChEBI" id="CHEBI:17596"/>
        <dbReference type="ChEBI" id="CHEBI:28938"/>
        <dbReference type="EC" id="3.5.4.4"/>
    </reaction>
</comment>
<dbReference type="KEGG" id="dan:6499670"/>
<dbReference type="InterPro" id="IPR001365">
    <property type="entry name" value="A_deaminase_dom"/>
</dbReference>
<reference evidence="14 15" key="1">
    <citation type="journal article" date="2007" name="Nature">
        <title>Evolution of genes and genomes on the Drosophila phylogeny.</title>
        <authorList>
            <consortium name="Drosophila 12 Genomes Consortium"/>
            <person name="Clark A.G."/>
            <person name="Eisen M.B."/>
            <person name="Smith D.R."/>
            <person name="Bergman C.M."/>
            <person name="Oliver B."/>
            <person name="Markow T.A."/>
            <person name="Kaufman T.C."/>
            <person name="Kellis M."/>
            <person name="Gelbart W."/>
            <person name="Iyer V.N."/>
            <person name="Pollard D.A."/>
            <person name="Sackton T.B."/>
            <person name="Larracuente A.M."/>
            <person name="Singh N.D."/>
            <person name="Abad J.P."/>
            <person name="Abt D.N."/>
            <person name="Adryan B."/>
            <person name="Aguade M."/>
            <person name="Akashi H."/>
            <person name="Anderson W.W."/>
            <person name="Aquadro C.F."/>
            <person name="Ardell D.H."/>
            <person name="Arguello R."/>
            <person name="Artieri C.G."/>
            <person name="Barbash D.A."/>
            <person name="Barker D."/>
            <person name="Barsanti P."/>
            <person name="Batterham P."/>
            <person name="Batzoglou S."/>
            <person name="Begun D."/>
            <person name="Bhutkar A."/>
            <person name="Blanco E."/>
            <person name="Bosak S.A."/>
            <person name="Bradley R.K."/>
            <person name="Brand A.D."/>
            <person name="Brent M.R."/>
            <person name="Brooks A.N."/>
            <person name="Brown R.H."/>
            <person name="Butlin R.K."/>
            <person name="Caggese C."/>
            <person name="Calvi B.R."/>
            <person name="Bernardo de Carvalho A."/>
            <person name="Caspi A."/>
            <person name="Castrezana S."/>
            <person name="Celniker S.E."/>
            <person name="Chang J.L."/>
            <person name="Chapple C."/>
            <person name="Chatterji S."/>
            <person name="Chinwalla A."/>
            <person name="Civetta A."/>
            <person name="Clifton S.W."/>
            <person name="Comeron J.M."/>
            <person name="Costello J.C."/>
            <person name="Coyne J.A."/>
            <person name="Daub J."/>
            <person name="David R.G."/>
            <person name="Delcher A.L."/>
            <person name="Delehaunty K."/>
            <person name="Do C.B."/>
            <person name="Ebling H."/>
            <person name="Edwards K."/>
            <person name="Eickbush T."/>
            <person name="Evans J.D."/>
            <person name="Filipski A."/>
            <person name="Findeiss S."/>
            <person name="Freyhult E."/>
            <person name="Fulton L."/>
            <person name="Fulton R."/>
            <person name="Garcia A.C."/>
            <person name="Gardiner A."/>
            <person name="Garfield D.A."/>
            <person name="Garvin B.E."/>
            <person name="Gibson G."/>
            <person name="Gilbert D."/>
            <person name="Gnerre S."/>
            <person name="Godfrey J."/>
            <person name="Good R."/>
            <person name="Gotea V."/>
            <person name="Gravely B."/>
            <person name="Greenberg A.J."/>
            <person name="Griffiths-Jones S."/>
            <person name="Gross S."/>
            <person name="Guigo R."/>
            <person name="Gustafson E.A."/>
            <person name="Haerty W."/>
            <person name="Hahn M.W."/>
            <person name="Halligan D.L."/>
            <person name="Halpern A.L."/>
            <person name="Halter G.M."/>
            <person name="Han M.V."/>
            <person name="Heger A."/>
            <person name="Hillier L."/>
            <person name="Hinrichs A.S."/>
            <person name="Holmes I."/>
            <person name="Hoskins R.A."/>
            <person name="Hubisz M.J."/>
            <person name="Hultmark D."/>
            <person name="Huntley M.A."/>
            <person name="Jaffe D.B."/>
            <person name="Jagadeeshan S."/>
            <person name="Jeck W.R."/>
            <person name="Johnson J."/>
            <person name="Jones C.D."/>
            <person name="Jordan W.C."/>
            <person name="Karpen G.H."/>
            <person name="Kataoka E."/>
            <person name="Keightley P.D."/>
            <person name="Kheradpour P."/>
            <person name="Kirkness E.F."/>
            <person name="Koerich L.B."/>
            <person name="Kristiansen K."/>
            <person name="Kudrna D."/>
            <person name="Kulathinal R.J."/>
            <person name="Kumar S."/>
            <person name="Kwok R."/>
            <person name="Lander E."/>
            <person name="Langley C.H."/>
            <person name="Lapoint R."/>
            <person name="Lazzaro B.P."/>
            <person name="Lee S.J."/>
            <person name="Levesque L."/>
            <person name="Li R."/>
            <person name="Lin C.F."/>
            <person name="Lin M.F."/>
            <person name="Lindblad-Toh K."/>
            <person name="Llopart A."/>
            <person name="Long M."/>
            <person name="Low L."/>
            <person name="Lozovsky E."/>
            <person name="Lu J."/>
            <person name="Luo M."/>
            <person name="Machado C.A."/>
            <person name="Makalowski W."/>
            <person name="Marzo M."/>
            <person name="Matsuda M."/>
            <person name="Matzkin L."/>
            <person name="McAllister B."/>
            <person name="McBride C.S."/>
            <person name="McKernan B."/>
            <person name="McKernan K."/>
            <person name="Mendez-Lago M."/>
            <person name="Minx P."/>
            <person name="Mollenhauer M.U."/>
            <person name="Montooth K."/>
            <person name="Mount S.M."/>
            <person name="Mu X."/>
            <person name="Myers E."/>
            <person name="Negre B."/>
            <person name="Newfeld S."/>
            <person name="Nielsen R."/>
            <person name="Noor M.A."/>
            <person name="O'Grady P."/>
            <person name="Pachter L."/>
            <person name="Papaceit M."/>
            <person name="Parisi M.J."/>
            <person name="Parisi M."/>
            <person name="Parts L."/>
            <person name="Pedersen J.S."/>
            <person name="Pesole G."/>
            <person name="Phillippy A.M."/>
            <person name="Ponting C.P."/>
            <person name="Pop M."/>
            <person name="Porcelli D."/>
            <person name="Powell J.R."/>
            <person name="Prohaska S."/>
            <person name="Pruitt K."/>
            <person name="Puig M."/>
            <person name="Quesneville H."/>
            <person name="Ram K.R."/>
            <person name="Rand D."/>
            <person name="Rasmussen M.D."/>
            <person name="Reed L.K."/>
            <person name="Reenan R."/>
            <person name="Reily A."/>
            <person name="Remington K.A."/>
            <person name="Rieger T.T."/>
            <person name="Ritchie M.G."/>
            <person name="Robin C."/>
            <person name="Rogers Y.H."/>
            <person name="Rohde C."/>
            <person name="Rozas J."/>
            <person name="Rubenfield M.J."/>
            <person name="Ruiz A."/>
            <person name="Russo S."/>
            <person name="Salzberg S.L."/>
            <person name="Sanchez-Gracia A."/>
            <person name="Saranga D.J."/>
            <person name="Sato H."/>
            <person name="Schaeffer S.W."/>
            <person name="Schatz M.C."/>
            <person name="Schlenke T."/>
            <person name="Schwartz R."/>
            <person name="Segarra C."/>
            <person name="Singh R.S."/>
            <person name="Sirot L."/>
            <person name="Sirota M."/>
            <person name="Sisneros N.B."/>
            <person name="Smith C.D."/>
            <person name="Smith T.F."/>
            <person name="Spieth J."/>
            <person name="Stage D.E."/>
            <person name="Stark A."/>
            <person name="Stephan W."/>
            <person name="Strausberg R.L."/>
            <person name="Strempel S."/>
            <person name="Sturgill D."/>
            <person name="Sutton G."/>
            <person name="Sutton G.G."/>
            <person name="Tao W."/>
            <person name="Teichmann S."/>
            <person name="Tobari Y.N."/>
            <person name="Tomimura Y."/>
            <person name="Tsolas J.M."/>
            <person name="Valente V.L."/>
            <person name="Venter E."/>
            <person name="Venter J.C."/>
            <person name="Vicario S."/>
            <person name="Vieira F.G."/>
            <person name="Vilella A.J."/>
            <person name="Villasante A."/>
            <person name="Walenz B."/>
            <person name="Wang J."/>
            <person name="Wasserman M."/>
            <person name="Watts T."/>
            <person name="Wilson D."/>
            <person name="Wilson R.K."/>
            <person name="Wing R.A."/>
            <person name="Wolfner M.F."/>
            <person name="Wong A."/>
            <person name="Wong G.K."/>
            <person name="Wu C.I."/>
            <person name="Wu G."/>
            <person name="Yamamoto D."/>
            <person name="Yang H.P."/>
            <person name="Yang S.P."/>
            <person name="Yorke J.A."/>
            <person name="Yoshida K."/>
            <person name="Zdobnov E."/>
            <person name="Zhang P."/>
            <person name="Zhang Y."/>
            <person name="Zimin A.V."/>
            <person name="Baldwin J."/>
            <person name="Abdouelleil A."/>
            <person name="Abdulkadir J."/>
            <person name="Abebe A."/>
            <person name="Abera B."/>
            <person name="Abreu J."/>
            <person name="Acer S.C."/>
            <person name="Aftuck L."/>
            <person name="Alexander A."/>
            <person name="An P."/>
            <person name="Anderson E."/>
            <person name="Anderson S."/>
            <person name="Arachi H."/>
            <person name="Azer M."/>
            <person name="Bachantsang P."/>
            <person name="Barry A."/>
            <person name="Bayul T."/>
            <person name="Berlin A."/>
            <person name="Bessette D."/>
            <person name="Bloom T."/>
            <person name="Blye J."/>
            <person name="Boguslavskiy L."/>
            <person name="Bonnet C."/>
            <person name="Boukhgalter B."/>
            <person name="Bourzgui I."/>
            <person name="Brown A."/>
            <person name="Cahill P."/>
            <person name="Channer S."/>
            <person name="Cheshatsang Y."/>
            <person name="Chuda L."/>
            <person name="Citroen M."/>
            <person name="Collymore A."/>
            <person name="Cooke P."/>
            <person name="Costello M."/>
            <person name="D'Aco K."/>
            <person name="Daza R."/>
            <person name="De Haan G."/>
            <person name="DeGray S."/>
            <person name="DeMaso C."/>
            <person name="Dhargay N."/>
            <person name="Dooley K."/>
            <person name="Dooley E."/>
            <person name="Doricent M."/>
            <person name="Dorje P."/>
            <person name="Dorjee K."/>
            <person name="Dupes A."/>
            <person name="Elong R."/>
            <person name="Falk J."/>
            <person name="Farina A."/>
            <person name="Faro S."/>
            <person name="Ferguson D."/>
            <person name="Fisher S."/>
            <person name="Foley C.D."/>
            <person name="Franke A."/>
            <person name="Friedrich D."/>
            <person name="Gadbois L."/>
            <person name="Gearin G."/>
            <person name="Gearin C.R."/>
            <person name="Giannoukos G."/>
            <person name="Goode T."/>
            <person name="Graham J."/>
            <person name="Grandbois E."/>
            <person name="Grewal S."/>
            <person name="Gyaltsen K."/>
            <person name="Hafez N."/>
            <person name="Hagos B."/>
            <person name="Hall J."/>
            <person name="Henson C."/>
            <person name="Hollinger A."/>
            <person name="Honan T."/>
            <person name="Huard M.D."/>
            <person name="Hughes L."/>
            <person name="Hurhula B."/>
            <person name="Husby M.E."/>
            <person name="Kamat A."/>
            <person name="Kanga B."/>
            <person name="Kashin S."/>
            <person name="Khazanovich D."/>
            <person name="Kisner P."/>
            <person name="Lance K."/>
            <person name="Lara M."/>
            <person name="Lee W."/>
            <person name="Lennon N."/>
            <person name="Letendre F."/>
            <person name="LeVine R."/>
            <person name="Lipovsky A."/>
            <person name="Liu X."/>
            <person name="Liu J."/>
            <person name="Liu S."/>
            <person name="Lokyitsang T."/>
            <person name="Lokyitsang Y."/>
            <person name="Lubonja R."/>
            <person name="Lui A."/>
            <person name="MacDonald P."/>
            <person name="Magnisalis V."/>
            <person name="Maru K."/>
            <person name="Matthews C."/>
            <person name="McCusker W."/>
            <person name="McDonough S."/>
            <person name="Mehta T."/>
            <person name="Meldrim J."/>
            <person name="Meneus L."/>
            <person name="Mihai O."/>
            <person name="Mihalev A."/>
            <person name="Mihova T."/>
            <person name="Mittelman R."/>
            <person name="Mlenga V."/>
            <person name="Montmayeur A."/>
            <person name="Mulrain L."/>
            <person name="Navidi A."/>
            <person name="Naylor J."/>
            <person name="Negash T."/>
            <person name="Nguyen T."/>
            <person name="Nguyen N."/>
            <person name="Nicol R."/>
            <person name="Norbu C."/>
            <person name="Norbu N."/>
            <person name="Novod N."/>
            <person name="O'Neill B."/>
            <person name="Osman S."/>
            <person name="Markiewicz E."/>
            <person name="Oyono O.L."/>
            <person name="Patti C."/>
            <person name="Phunkhang P."/>
            <person name="Pierre F."/>
            <person name="Priest M."/>
            <person name="Raghuraman S."/>
            <person name="Rege F."/>
            <person name="Reyes R."/>
            <person name="Rise C."/>
            <person name="Rogov P."/>
            <person name="Ross K."/>
            <person name="Ryan E."/>
            <person name="Settipalli S."/>
            <person name="Shea T."/>
            <person name="Sherpa N."/>
            <person name="Shi L."/>
            <person name="Shih D."/>
            <person name="Sparrow T."/>
            <person name="Spaulding J."/>
            <person name="Stalker J."/>
            <person name="Stange-Thomann N."/>
            <person name="Stavropoulos S."/>
            <person name="Stone C."/>
            <person name="Strader C."/>
            <person name="Tesfaye S."/>
            <person name="Thomson T."/>
            <person name="Thoulutsang Y."/>
            <person name="Thoulutsang D."/>
            <person name="Topham K."/>
            <person name="Topping I."/>
            <person name="Tsamla T."/>
            <person name="Vassiliev H."/>
            <person name="Vo A."/>
            <person name="Wangchuk T."/>
            <person name="Wangdi T."/>
            <person name="Weiand M."/>
            <person name="Wilkinson J."/>
            <person name="Wilson A."/>
            <person name="Yadav S."/>
            <person name="Young G."/>
            <person name="Yu Q."/>
            <person name="Zembek L."/>
            <person name="Zhong D."/>
            <person name="Zimmer A."/>
            <person name="Zwirko Z."/>
            <person name="Jaffe D.B."/>
            <person name="Alvarez P."/>
            <person name="Brockman W."/>
            <person name="Butler J."/>
            <person name="Chin C."/>
            <person name="Gnerre S."/>
            <person name="Grabherr M."/>
            <person name="Kleber M."/>
            <person name="Mauceli E."/>
            <person name="MacCallum I."/>
        </authorList>
    </citation>
    <scope>NUCLEOTIDE SEQUENCE [LARGE SCALE GENOMIC DNA]</scope>
    <source>
        <strain evidence="15">Tucson 14024-0371.13</strain>
    </source>
</reference>
<dbReference type="InterPro" id="IPR013659">
    <property type="entry name" value="A_deaminase_N"/>
</dbReference>
<dbReference type="SMR" id="B3LWV5"/>
<evidence type="ECO:0000256" key="2">
    <source>
        <dbReference type="ARBA" id="ARBA00004613"/>
    </source>
</evidence>
<dbReference type="InterPro" id="IPR032466">
    <property type="entry name" value="Metal_Hydrolase"/>
</dbReference>
<dbReference type="GO" id="GO:0046103">
    <property type="term" value="P:inosine biosynthetic process"/>
    <property type="evidence" value="ECO:0007669"/>
    <property type="project" value="TreeGrafter"/>
</dbReference>
<dbReference type="NCBIfam" id="TIGR01431">
    <property type="entry name" value="adm_rel"/>
    <property type="match status" value="1"/>
</dbReference>
<evidence type="ECO:0000259" key="12">
    <source>
        <dbReference type="Pfam" id="PF00962"/>
    </source>
</evidence>
<dbReference type="EC" id="3.5.4.4" evidence="4"/>
<evidence type="ECO:0000256" key="7">
    <source>
        <dbReference type="ARBA" id="ARBA00022723"/>
    </source>
</evidence>
<dbReference type="Pfam" id="PF00962">
    <property type="entry name" value="A_deaminase"/>
    <property type="match status" value="1"/>
</dbReference>